<sequence>MEAPGGIACKVSGMWPVDSLSDPLVSPLPPDAPSRSYGYDYGHPEYESYGQKGYGGYGCVLVASFGDQDCSTRGNMEGGCGYGGRHRVNDKRARDTNRRKPSVTIPESHRECPSCPQPSPSIPSPRIRSRFAALAVAVALAVGIVAVALTVGIVSVAFAERVVTLTVRVVVLAVRVVTLAVRVVALAIRVAALTVRFVALSVRVVAGSWLFGV</sequence>
<evidence type="ECO:0000256" key="2">
    <source>
        <dbReference type="SAM" id="Phobius"/>
    </source>
</evidence>
<keyword evidence="2" id="KW-0472">Membrane</keyword>
<evidence type="ECO:0000313" key="3">
    <source>
        <dbReference type="EMBL" id="RKO85176.1"/>
    </source>
</evidence>
<keyword evidence="2" id="KW-0812">Transmembrane</keyword>
<protein>
    <submittedName>
        <fullName evidence="3">Uncharacterized protein</fullName>
    </submittedName>
</protein>
<evidence type="ECO:0000256" key="1">
    <source>
        <dbReference type="SAM" id="MobiDB-lite"/>
    </source>
</evidence>
<keyword evidence="4" id="KW-1185">Reference proteome</keyword>
<feature type="transmembrane region" description="Helical" evidence="2">
    <location>
        <begin position="165"/>
        <end position="186"/>
    </location>
</feature>
<proteinExistence type="predicted"/>
<organism evidence="3 4">
    <name type="scientific">Blyttiomyces helicus</name>
    <dbReference type="NCBI Taxonomy" id="388810"/>
    <lineage>
        <taxon>Eukaryota</taxon>
        <taxon>Fungi</taxon>
        <taxon>Fungi incertae sedis</taxon>
        <taxon>Chytridiomycota</taxon>
        <taxon>Chytridiomycota incertae sedis</taxon>
        <taxon>Chytridiomycetes</taxon>
        <taxon>Chytridiomycetes incertae sedis</taxon>
        <taxon>Blyttiomyces</taxon>
    </lineage>
</organism>
<feature type="region of interest" description="Disordered" evidence="1">
    <location>
        <begin position="86"/>
        <end position="121"/>
    </location>
</feature>
<dbReference type="Proteomes" id="UP000269721">
    <property type="component" value="Unassembled WGS sequence"/>
</dbReference>
<gene>
    <name evidence="3" type="ORF">BDK51DRAFT_50116</name>
</gene>
<name>A0A4P9W4S3_9FUNG</name>
<dbReference type="EMBL" id="KZ999333">
    <property type="protein sequence ID" value="RKO85176.1"/>
    <property type="molecule type" value="Genomic_DNA"/>
</dbReference>
<evidence type="ECO:0000313" key="4">
    <source>
        <dbReference type="Proteomes" id="UP000269721"/>
    </source>
</evidence>
<reference evidence="4" key="1">
    <citation type="journal article" date="2018" name="Nat. Microbiol.">
        <title>Leveraging single-cell genomics to expand the fungal tree of life.</title>
        <authorList>
            <person name="Ahrendt S.R."/>
            <person name="Quandt C.A."/>
            <person name="Ciobanu D."/>
            <person name="Clum A."/>
            <person name="Salamov A."/>
            <person name="Andreopoulos B."/>
            <person name="Cheng J.F."/>
            <person name="Woyke T."/>
            <person name="Pelin A."/>
            <person name="Henrissat B."/>
            <person name="Reynolds N.K."/>
            <person name="Benny G.L."/>
            <person name="Smith M.E."/>
            <person name="James T.Y."/>
            <person name="Grigoriev I.V."/>
        </authorList>
    </citation>
    <scope>NUCLEOTIDE SEQUENCE [LARGE SCALE GENOMIC DNA]</scope>
</reference>
<feature type="transmembrane region" description="Helical" evidence="2">
    <location>
        <begin position="131"/>
        <end position="159"/>
    </location>
</feature>
<dbReference type="Pfam" id="PF24368">
    <property type="entry name" value="DUF7524"/>
    <property type="match status" value="1"/>
</dbReference>
<keyword evidence="2" id="KW-1133">Transmembrane helix</keyword>
<dbReference type="AlphaFoldDB" id="A0A4P9W4S3"/>
<dbReference type="InterPro" id="IPR055946">
    <property type="entry name" value="DUF7524"/>
</dbReference>
<accession>A0A4P9W4S3</accession>